<evidence type="ECO:0000313" key="12">
    <source>
        <dbReference type="Proteomes" id="UP000633219"/>
    </source>
</evidence>
<dbReference type="SUPFAM" id="SSF47090">
    <property type="entry name" value="PGBD-like"/>
    <property type="match status" value="1"/>
</dbReference>
<dbReference type="InterPro" id="IPR036365">
    <property type="entry name" value="PGBD-like_sf"/>
</dbReference>
<dbReference type="RefSeq" id="WP_201658968.1">
    <property type="nucleotide sequence ID" value="NZ_JAEQNC010000007.1"/>
</dbReference>
<dbReference type="GO" id="GO:0071555">
    <property type="term" value="P:cell wall organization"/>
    <property type="evidence" value="ECO:0007669"/>
    <property type="project" value="UniProtKB-KW"/>
</dbReference>
<keyword evidence="3" id="KW-0808">Transferase</keyword>
<keyword evidence="12" id="KW-1185">Reference proteome</keyword>
<evidence type="ECO:0000256" key="3">
    <source>
        <dbReference type="ARBA" id="ARBA00022679"/>
    </source>
</evidence>
<dbReference type="GO" id="GO:0016740">
    <property type="term" value="F:transferase activity"/>
    <property type="evidence" value="ECO:0007669"/>
    <property type="project" value="UniProtKB-KW"/>
</dbReference>
<organism evidence="11 12">
    <name type="scientific">Rhizobium setariae</name>
    <dbReference type="NCBI Taxonomy" id="2801340"/>
    <lineage>
        <taxon>Bacteria</taxon>
        <taxon>Pseudomonadati</taxon>
        <taxon>Pseudomonadota</taxon>
        <taxon>Alphaproteobacteria</taxon>
        <taxon>Hyphomicrobiales</taxon>
        <taxon>Rhizobiaceae</taxon>
        <taxon>Rhizobium/Agrobacterium group</taxon>
        <taxon>Rhizobium</taxon>
    </lineage>
</organism>
<accession>A0A936YM72</accession>
<dbReference type="PROSITE" id="PS51257">
    <property type="entry name" value="PROKAR_LIPOPROTEIN"/>
    <property type="match status" value="1"/>
</dbReference>
<evidence type="ECO:0000256" key="1">
    <source>
        <dbReference type="ARBA" id="ARBA00004752"/>
    </source>
</evidence>
<feature type="chain" id="PRO_5036676301" evidence="7">
    <location>
        <begin position="25"/>
        <end position="634"/>
    </location>
</feature>
<dbReference type="GO" id="GO:0009252">
    <property type="term" value="P:peptidoglycan biosynthetic process"/>
    <property type="evidence" value="ECO:0007669"/>
    <property type="project" value="UniProtKB-KW"/>
</dbReference>
<dbReference type="Pfam" id="PF20142">
    <property type="entry name" value="Scaffold"/>
    <property type="match status" value="1"/>
</dbReference>
<evidence type="ECO:0000256" key="4">
    <source>
        <dbReference type="ARBA" id="ARBA00022960"/>
    </source>
</evidence>
<dbReference type="SUPFAM" id="SSF141523">
    <property type="entry name" value="L,D-transpeptidase catalytic domain-like"/>
    <property type="match status" value="1"/>
</dbReference>
<evidence type="ECO:0000259" key="9">
    <source>
        <dbReference type="Pfam" id="PF03734"/>
    </source>
</evidence>
<dbReference type="GO" id="GO:0008360">
    <property type="term" value="P:regulation of cell shape"/>
    <property type="evidence" value="ECO:0007669"/>
    <property type="project" value="UniProtKB-KW"/>
</dbReference>
<keyword evidence="4" id="KW-0133">Cell shape</keyword>
<gene>
    <name evidence="11" type="ORF">JJB09_13675</name>
</gene>
<dbReference type="Gene3D" id="2.40.440.10">
    <property type="entry name" value="L,D-transpeptidase catalytic domain-like"/>
    <property type="match status" value="1"/>
</dbReference>
<comment type="similarity">
    <text evidence="2">Belongs to the YkuD family.</text>
</comment>
<dbReference type="AlphaFoldDB" id="A0A936YM72"/>
<name>A0A936YM72_9HYPH</name>
<evidence type="ECO:0000259" key="8">
    <source>
        <dbReference type="Pfam" id="PF01471"/>
    </source>
</evidence>
<evidence type="ECO:0000256" key="7">
    <source>
        <dbReference type="SAM" id="SignalP"/>
    </source>
</evidence>
<keyword evidence="5" id="KW-0573">Peptidoglycan synthesis</keyword>
<dbReference type="EMBL" id="JAEQNC010000007">
    <property type="protein sequence ID" value="MBL0373079.1"/>
    <property type="molecule type" value="Genomic_DNA"/>
</dbReference>
<dbReference type="InterPro" id="IPR052905">
    <property type="entry name" value="LD-transpeptidase_YkuD-like"/>
</dbReference>
<feature type="domain" description="L,D-transpeptidase scaffold" evidence="10">
    <location>
        <begin position="141"/>
        <end position="280"/>
    </location>
</feature>
<feature type="domain" description="L,D-TPase catalytic" evidence="9">
    <location>
        <begin position="403"/>
        <end position="564"/>
    </location>
</feature>
<dbReference type="Pfam" id="PF01471">
    <property type="entry name" value="PG_binding_1"/>
    <property type="match status" value="1"/>
</dbReference>
<evidence type="ECO:0000313" key="11">
    <source>
        <dbReference type="EMBL" id="MBL0373079.1"/>
    </source>
</evidence>
<dbReference type="InterPro" id="IPR002477">
    <property type="entry name" value="Peptidoglycan-bd-like"/>
</dbReference>
<dbReference type="CDD" id="cd16913">
    <property type="entry name" value="YkuD_like"/>
    <property type="match status" value="1"/>
</dbReference>
<reference evidence="11" key="1">
    <citation type="submission" date="2021-01" db="EMBL/GenBank/DDBJ databases">
        <title>Rhizobium sp. strain KVB221 16S ribosomal RNA gene Genome sequencing and assembly.</title>
        <authorList>
            <person name="Kang M."/>
        </authorList>
    </citation>
    <scope>NUCLEOTIDE SEQUENCE</scope>
    <source>
        <strain evidence="11">KVB221</strain>
    </source>
</reference>
<keyword evidence="7" id="KW-0732">Signal</keyword>
<feature type="signal peptide" evidence="7">
    <location>
        <begin position="1"/>
        <end position="24"/>
    </location>
</feature>
<sequence>MKIFRNAALAALTMSCAITFGAPAAHSATLLDFLRGNKVSKQKDTFAGSLDDDVGAFPDPARPSKPLPRVSSPKYFTYKADGLKWIDVSRFSPRLQTAAADPQQTGSIETVSTTPHVDITGNPRAYMMDVRAKAPTEVAAAIEKFYASREGLLWVDADGVSEKARQALDALRTADAVGLDPADYAVEDPTDTFAAVDAVTRQRQLMQFEVELTAALLTYVQDAQRGRIDPNRISEYHDFKRKAVNLPGALLNIAATTDIKSYLESRSPSNKEFETLRRELAALKASEGTADTRIEIAPGTLLKPGESNAELANIIAAVRQRGSDTLKLDHSVTLASYQGEPDYTPELVDVVKAFQAENGLKGDGIVGKGTIRILTGGDTGASRINKIVIAMEQMRWLPNNLGPRYIFINQPAFTAYYHNNDHEEFNMKVVVGSKANQTYFFQDDIELVEYNPYWGVPRSIIVNEMLPKLRADPSYLDRLGYETSISGQQVSSTSIDWDQTDSVDVRQPPGNGNALGQLKIMFPNTHAIYMHDTPQKKFFQRDMRALSHGCVRLVDPKKMAAAVMNMSVEDIDAQIATGQNRQVKVPQRFPVYVAYFTAYPNKDGVVEYFDDVYDRDMYMNRALDATKKARHGTS</sequence>
<dbReference type="PANTHER" id="PTHR41533:SF2">
    <property type="entry name" value="BLR7131 PROTEIN"/>
    <property type="match status" value="1"/>
</dbReference>
<dbReference type="InterPro" id="IPR005490">
    <property type="entry name" value="LD_TPept_cat_dom"/>
</dbReference>
<keyword evidence="6" id="KW-0961">Cell wall biogenesis/degradation</keyword>
<comment type="caution">
    <text evidence="11">The sequence shown here is derived from an EMBL/GenBank/DDBJ whole genome shotgun (WGS) entry which is preliminary data.</text>
</comment>
<evidence type="ECO:0000256" key="5">
    <source>
        <dbReference type="ARBA" id="ARBA00022984"/>
    </source>
</evidence>
<protein>
    <submittedName>
        <fullName evidence="11">L,D-transpeptidase family protein</fullName>
    </submittedName>
</protein>
<dbReference type="InterPro" id="IPR036366">
    <property type="entry name" value="PGBDSf"/>
</dbReference>
<feature type="domain" description="Peptidoglycan binding-like" evidence="8">
    <location>
        <begin position="343"/>
        <end position="374"/>
    </location>
</feature>
<dbReference type="PANTHER" id="PTHR41533">
    <property type="entry name" value="L,D-TRANSPEPTIDASE HI_1667-RELATED"/>
    <property type="match status" value="1"/>
</dbReference>
<dbReference type="InterPro" id="IPR038063">
    <property type="entry name" value="Transpep_catalytic_dom"/>
</dbReference>
<proteinExistence type="inferred from homology"/>
<comment type="pathway">
    <text evidence="1">Cell wall biogenesis; peptidoglycan biosynthesis.</text>
</comment>
<dbReference type="Gene3D" id="1.10.101.10">
    <property type="entry name" value="PGBD-like superfamily/PGBD"/>
    <property type="match status" value="1"/>
</dbReference>
<dbReference type="Pfam" id="PF03734">
    <property type="entry name" value="YkuD"/>
    <property type="match status" value="1"/>
</dbReference>
<dbReference type="GO" id="GO:0004180">
    <property type="term" value="F:carboxypeptidase activity"/>
    <property type="evidence" value="ECO:0007669"/>
    <property type="project" value="UniProtKB-ARBA"/>
</dbReference>
<dbReference type="Proteomes" id="UP000633219">
    <property type="component" value="Unassembled WGS sequence"/>
</dbReference>
<evidence type="ECO:0000259" key="10">
    <source>
        <dbReference type="Pfam" id="PF20142"/>
    </source>
</evidence>
<evidence type="ECO:0000256" key="2">
    <source>
        <dbReference type="ARBA" id="ARBA00005992"/>
    </source>
</evidence>
<evidence type="ECO:0000256" key="6">
    <source>
        <dbReference type="ARBA" id="ARBA00023316"/>
    </source>
</evidence>
<dbReference type="InterPro" id="IPR045380">
    <property type="entry name" value="LD_TPept_scaffold_dom"/>
</dbReference>